<dbReference type="SUPFAM" id="SSF53590">
    <property type="entry name" value="Nucleoside hydrolase"/>
    <property type="match status" value="1"/>
</dbReference>
<evidence type="ECO:0000259" key="1">
    <source>
        <dbReference type="Pfam" id="PF07632"/>
    </source>
</evidence>
<sequence>MKKVYLISIFYLLFFSTLCAGGRLYAQYFNEKPRVFVLTDIENEPDDAQSLVRFLTYSNMWDVEGIVATTSCWQRDKTAEWRIHEIVDAYGKVRQNLEVHEKGYPTHEYLNSIVKIGVPKFGMEGVGEGNDSEGSEWLIRVLEKDDKRPIYIQAWGGTNVLAQALWKMQRTKTVSELDQIIRKMRVYTISDQDDSGPWIRNNFPNIFYVVSPGYEENGGGQYHYATWSGISGDKFHGRFDGPDFTLVDNPWLDKNIRQNHGPLGAEHPHTEYLMEGDTPSFLGLINNGLSNPENPNYGSWGGRYELYVPQYKKYMYEPELRPIWTNTQDEVYSEHTQKMHTSHHATIWRWREAYQHDFAARIDWSNTKIYEQANHPPTVKLNHENEISVYEGEKIVLSGANSTDPDGDELSYQWFAYKEVGTLNVSRRGNIELINADTHTASLVAPNTDKVGTIHFILQVTDNGMPSLTRYQRVIVNVTPKQP</sequence>
<dbReference type="InterPro" id="IPR036452">
    <property type="entry name" value="Ribo_hydro-like"/>
</dbReference>
<reference evidence="3 4" key="1">
    <citation type="submission" date="2018-08" db="EMBL/GenBank/DDBJ databases">
        <title>The reduced genetic potential of extracellular carbohydrate catabolism in Euzebyella marina RN62, a Flavobacteriia bacterium isolated from the hadal water.</title>
        <authorList>
            <person name="Xue C."/>
        </authorList>
    </citation>
    <scope>NUCLEOTIDE SEQUENCE [LARGE SCALE GENOMIC DNA]</scope>
    <source>
        <strain evidence="3 4">RN62</strain>
    </source>
</reference>
<dbReference type="EMBL" id="CP032050">
    <property type="protein sequence ID" value="AYN68403.1"/>
    <property type="molecule type" value="Genomic_DNA"/>
</dbReference>
<dbReference type="AlphaFoldDB" id="A0A3G2L878"/>
<dbReference type="InterPro" id="IPR048527">
    <property type="entry name" value="Sde182_C"/>
</dbReference>
<name>A0A3G2L878_9FLAO</name>
<dbReference type="Pfam" id="PF07632">
    <property type="entry name" value="Sde182_NH-like"/>
    <property type="match status" value="1"/>
</dbReference>
<dbReference type="OrthoDB" id="253051at2"/>
<dbReference type="InterPro" id="IPR013783">
    <property type="entry name" value="Ig-like_fold"/>
</dbReference>
<dbReference type="Pfam" id="PF21027">
    <property type="entry name" value="Sde0182_C"/>
    <property type="match status" value="1"/>
</dbReference>
<feature type="domain" description="Cellulose-binding Sde182 nucleoside hydrolase-like" evidence="1">
    <location>
        <begin position="34"/>
        <end position="304"/>
    </location>
</feature>
<gene>
    <name evidence="3" type="ORF">D1013_13940</name>
</gene>
<keyword evidence="4" id="KW-1185">Reference proteome</keyword>
<dbReference type="Gene3D" id="2.60.40.10">
    <property type="entry name" value="Immunoglobulins"/>
    <property type="match status" value="1"/>
</dbReference>
<evidence type="ECO:0000259" key="2">
    <source>
        <dbReference type="Pfam" id="PF21027"/>
    </source>
</evidence>
<dbReference type="GO" id="GO:0016799">
    <property type="term" value="F:hydrolase activity, hydrolyzing N-glycosyl compounds"/>
    <property type="evidence" value="ECO:0007669"/>
    <property type="project" value="InterPro"/>
</dbReference>
<dbReference type="KEGG" id="emar:D1013_13940"/>
<dbReference type="Proteomes" id="UP000276309">
    <property type="component" value="Chromosome"/>
</dbReference>
<proteinExistence type="predicted"/>
<protein>
    <submittedName>
        <fullName evidence="3">DUF1593 domain-containing protein</fullName>
    </submittedName>
</protein>
<dbReference type="Gene3D" id="3.90.245.10">
    <property type="entry name" value="Ribonucleoside hydrolase-like"/>
    <property type="match status" value="1"/>
</dbReference>
<dbReference type="InterPro" id="IPR011483">
    <property type="entry name" value="Sde182_NH-like"/>
</dbReference>
<accession>A0A3G2L878</accession>
<feature type="domain" description="Cellulose-binding Sde182 C-terminal" evidence="2">
    <location>
        <begin position="394"/>
        <end position="478"/>
    </location>
</feature>
<evidence type="ECO:0000313" key="3">
    <source>
        <dbReference type="EMBL" id="AYN68403.1"/>
    </source>
</evidence>
<organism evidence="3 4">
    <name type="scientific">Euzebyella marina</name>
    <dbReference type="NCBI Taxonomy" id="1761453"/>
    <lineage>
        <taxon>Bacteria</taxon>
        <taxon>Pseudomonadati</taxon>
        <taxon>Bacteroidota</taxon>
        <taxon>Flavobacteriia</taxon>
        <taxon>Flavobacteriales</taxon>
        <taxon>Flavobacteriaceae</taxon>
        <taxon>Euzebyella</taxon>
    </lineage>
</organism>
<evidence type="ECO:0000313" key="4">
    <source>
        <dbReference type="Proteomes" id="UP000276309"/>
    </source>
</evidence>
<dbReference type="RefSeq" id="WP_121849416.1">
    <property type="nucleotide sequence ID" value="NZ_CP032050.1"/>
</dbReference>